<evidence type="ECO:0000259" key="20">
    <source>
        <dbReference type="PROSITE" id="PS50011"/>
    </source>
</evidence>
<keyword evidence="2" id="KW-1003">Cell membrane</keyword>
<evidence type="ECO:0000256" key="17">
    <source>
        <dbReference type="ARBA" id="ARBA00048679"/>
    </source>
</evidence>
<reference evidence="23" key="2">
    <citation type="submission" date="2025-08" db="UniProtKB">
        <authorList>
            <consortium name="RefSeq"/>
        </authorList>
    </citation>
    <scope>IDENTIFICATION</scope>
    <source>
        <tissue evidence="23">Young leaves</tissue>
    </source>
</reference>
<keyword evidence="6" id="KW-0732">Signal</keyword>
<dbReference type="Pfam" id="PF01453">
    <property type="entry name" value="B_lectin"/>
    <property type="match status" value="1"/>
</dbReference>
<dbReference type="PROSITE" id="PS00108">
    <property type="entry name" value="PROTEIN_KINASE_ST"/>
    <property type="match status" value="1"/>
</dbReference>
<evidence type="ECO:0000256" key="14">
    <source>
        <dbReference type="ARBA" id="ARBA00023170"/>
    </source>
</evidence>
<dbReference type="Proteomes" id="UP000694853">
    <property type="component" value="Unplaced"/>
</dbReference>
<keyword evidence="22" id="KW-1185">Reference proteome</keyword>
<dbReference type="SUPFAM" id="SSF51110">
    <property type="entry name" value="alpha-D-mannose-specific plant lectins"/>
    <property type="match status" value="1"/>
</dbReference>
<feature type="transmembrane region" description="Helical" evidence="19">
    <location>
        <begin position="364"/>
        <end position="384"/>
    </location>
</feature>
<comment type="subcellular location">
    <subcellularLocation>
        <location evidence="1">Cell membrane</location>
        <topology evidence="1">Single-pass type I membrane protein</topology>
    </subcellularLocation>
</comment>
<evidence type="ECO:0000313" key="23">
    <source>
        <dbReference type="RefSeq" id="XP_027355406.1"/>
    </source>
</evidence>
<evidence type="ECO:0000256" key="10">
    <source>
        <dbReference type="ARBA" id="ARBA00022840"/>
    </source>
</evidence>
<keyword evidence="8 18" id="KW-0547">Nucleotide-binding</keyword>
<keyword evidence="3 18" id="KW-0723">Serine/threonine-protein kinase</keyword>
<protein>
    <recommendedName>
        <fullName evidence="18">Receptor-like serine/threonine-protein kinase</fullName>
        <ecNumber evidence="18">2.7.11.1</ecNumber>
    </recommendedName>
</protein>
<evidence type="ECO:0000256" key="4">
    <source>
        <dbReference type="ARBA" id="ARBA00022679"/>
    </source>
</evidence>
<reference evidence="22" key="1">
    <citation type="journal article" date="2019" name="Toxins">
        <title>Detection of Abrin-Like and Prepropulchellin-Like Toxin Genes and Transcripts Using Whole Genome Sequencing and Full-Length Transcript Sequencing of Abrus precatorius.</title>
        <authorList>
            <person name="Hovde B.T."/>
            <person name="Daligault H.E."/>
            <person name="Hanschen E.R."/>
            <person name="Kunde Y.A."/>
            <person name="Johnson M.B."/>
            <person name="Starkenburg S.R."/>
            <person name="Johnson S.L."/>
        </authorList>
    </citation>
    <scope>NUCLEOTIDE SEQUENCE [LARGE SCALE GENOMIC DNA]</scope>
</reference>
<organism evidence="22 23">
    <name type="scientific">Abrus precatorius</name>
    <name type="common">Indian licorice</name>
    <name type="synonym">Glycine abrus</name>
    <dbReference type="NCBI Taxonomy" id="3816"/>
    <lineage>
        <taxon>Eukaryota</taxon>
        <taxon>Viridiplantae</taxon>
        <taxon>Streptophyta</taxon>
        <taxon>Embryophyta</taxon>
        <taxon>Tracheophyta</taxon>
        <taxon>Spermatophyta</taxon>
        <taxon>Magnoliopsida</taxon>
        <taxon>eudicotyledons</taxon>
        <taxon>Gunneridae</taxon>
        <taxon>Pentapetalae</taxon>
        <taxon>rosids</taxon>
        <taxon>fabids</taxon>
        <taxon>Fabales</taxon>
        <taxon>Fabaceae</taxon>
        <taxon>Papilionoideae</taxon>
        <taxon>50 kb inversion clade</taxon>
        <taxon>NPAAA clade</taxon>
        <taxon>indigoferoid/millettioid clade</taxon>
        <taxon>Abreae</taxon>
        <taxon>Abrus</taxon>
    </lineage>
</organism>
<dbReference type="CDD" id="cd00028">
    <property type="entry name" value="B_lectin"/>
    <property type="match status" value="1"/>
</dbReference>
<dbReference type="InterPro" id="IPR001480">
    <property type="entry name" value="Bulb-type_lectin_dom"/>
</dbReference>
<keyword evidence="13" id="KW-1015">Disulfide bond</keyword>
<dbReference type="SUPFAM" id="SSF56112">
    <property type="entry name" value="Protein kinase-like (PK-like)"/>
    <property type="match status" value="1"/>
</dbReference>
<dbReference type="PANTHER" id="PTHR27002">
    <property type="entry name" value="RECEPTOR-LIKE SERINE/THREONINE-PROTEIN KINASE SD1-8"/>
    <property type="match status" value="1"/>
</dbReference>
<keyword evidence="9 18" id="KW-0418">Kinase</keyword>
<evidence type="ECO:0000256" key="11">
    <source>
        <dbReference type="ARBA" id="ARBA00022989"/>
    </source>
</evidence>
<evidence type="ECO:0000256" key="7">
    <source>
        <dbReference type="ARBA" id="ARBA00022734"/>
    </source>
</evidence>
<dbReference type="GO" id="GO:0030246">
    <property type="term" value="F:carbohydrate binding"/>
    <property type="evidence" value="ECO:0007669"/>
    <property type="project" value="UniProtKB-KW"/>
</dbReference>
<name>A0A8B8LGB9_ABRPR</name>
<evidence type="ECO:0000313" key="22">
    <source>
        <dbReference type="Proteomes" id="UP000694853"/>
    </source>
</evidence>
<dbReference type="InterPro" id="IPR000719">
    <property type="entry name" value="Prot_kinase_dom"/>
</dbReference>
<evidence type="ECO:0000256" key="12">
    <source>
        <dbReference type="ARBA" id="ARBA00023136"/>
    </source>
</evidence>
<sequence length="753" mass="85084">MPMLSKESNIILTQNQSIQDGETLVSAGGTFEAGFFNFKNSKYQYFGIWYKNISPRTILWVANRDTPVENSTAILNLTSQGNFFIFDGSKGIIWSSITSRTGEKPFMQLLDSGNLVVKDGDKGENLLWESFDYPGDTFLAGMKIKSNLETGPYRSLTSWRSTEDPAGGEFSFHIDICGFPQLVVTKGANVIIRAGPWIGQYFSGASLLRVQKFLKYSLLFTDNEISYGYETMNSSVITRAVLNPSGITQRLIWSDETRSWEIVSTHPGDQCEYYAFCGANSNCDVANNPICECLEGFSPKFQAKWSSLDWADGCVPMKDLSCVNEDGFLKYSGMKLPDTSSSWFGKIIFENHKRDKRNFNTKKLAGTLAGVITFIICITILGLVTSTCIQRKKNKKPRDFATRIIHDWKDKRRDEDIDLATIFNFSTISKATDNFSENNKLGQGGFGPVYKGLLADGQEIAVKRLSNTSGQGTKEFKNEVMLMARLQHRNLVKLLGCSIHQDEKLLIYEFMHNGSLDYFIFDSTRSKLVDWNKRFQIIDGIARGLLYLHQDSRLRIIHRDLKTSNILLDNEMNPKISDFGLARTIIGDQVEDKTKRVMGTYGYMPPEYAVHGSFSIKSDVFSFGVIVLEIISGRKIQGFCDPHHHLNLPSHAWRLWVEERPLELIEELLDDLVTPCEILRYIHVGLLCVQQRPENRPNMLNVVLMLNGEKALPKPSQPAFYTGNDIPIWPKSSSKNSVSYSTNDISISIIEAR</sequence>
<dbReference type="FunFam" id="2.90.10.10:FF:000029">
    <property type="entry name" value="G-type lectin S-receptor-like serine/threonine-protein kinase"/>
    <property type="match status" value="1"/>
</dbReference>
<dbReference type="FunFam" id="1.10.510.10:FF:000060">
    <property type="entry name" value="G-type lectin S-receptor-like serine/threonine-protein kinase"/>
    <property type="match status" value="1"/>
</dbReference>
<dbReference type="KEGG" id="aprc:113865201"/>
<keyword evidence="11 19" id="KW-1133">Transmembrane helix</keyword>
<dbReference type="FunFam" id="3.30.200.20:FF:000330">
    <property type="entry name" value="G-type lectin S-receptor-like serine/threonine-protein kinase At4g03230"/>
    <property type="match status" value="1"/>
</dbReference>
<keyword evidence="10 18" id="KW-0067">ATP-binding</keyword>
<evidence type="ECO:0000256" key="6">
    <source>
        <dbReference type="ARBA" id="ARBA00022729"/>
    </source>
</evidence>
<dbReference type="Gene3D" id="2.90.10.10">
    <property type="entry name" value="Bulb-type lectin domain"/>
    <property type="match status" value="1"/>
</dbReference>
<dbReference type="AlphaFoldDB" id="A0A8B8LGB9"/>
<keyword evidence="4 18" id="KW-0808">Transferase</keyword>
<evidence type="ECO:0000256" key="9">
    <source>
        <dbReference type="ARBA" id="ARBA00022777"/>
    </source>
</evidence>
<dbReference type="PANTHER" id="PTHR27002:SF1090">
    <property type="entry name" value="S-LOCUS LECTIN KINASE FAMILY PROTEIN"/>
    <property type="match status" value="1"/>
</dbReference>
<dbReference type="Pfam" id="PF07714">
    <property type="entry name" value="PK_Tyr_Ser-Thr"/>
    <property type="match status" value="1"/>
</dbReference>
<keyword evidence="14" id="KW-0675">Receptor</keyword>
<evidence type="ECO:0000256" key="19">
    <source>
        <dbReference type="SAM" id="Phobius"/>
    </source>
</evidence>
<evidence type="ECO:0000256" key="2">
    <source>
        <dbReference type="ARBA" id="ARBA00022475"/>
    </source>
</evidence>
<comment type="catalytic activity">
    <reaction evidence="17 18">
        <text>L-seryl-[protein] + ATP = O-phospho-L-seryl-[protein] + ADP + H(+)</text>
        <dbReference type="Rhea" id="RHEA:17989"/>
        <dbReference type="Rhea" id="RHEA-COMP:9863"/>
        <dbReference type="Rhea" id="RHEA-COMP:11604"/>
        <dbReference type="ChEBI" id="CHEBI:15378"/>
        <dbReference type="ChEBI" id="CHEBI:29999"/>
        <dbReference type="ChEBI" id="CHEBI:30616"/>
        <dbReference type="ChEBI" id="CHEBI:83421"/>
        <dbReference type="ChEBI" id="CHEBI:456216"/>
        <dbReference type="EC" id="2.7.11.1"/>
    </reaction>
</comment>
<evidence type="ECO:0000256" key="8">
    <source>
        <dbReference type="ARBA" id="ARBA00022741"/>
    </source>
</evidence>
<evidence type="ECO:0000256" key="16">
    <source>
        <dbReference type="ARBA" id="ARBA00047899"/>
    </source>
</evidence>
<dbReference type="GO" id="GO:0005524">
    <property type="term" value="F:ATP binding"/>
    <property type="evidence" value="ECO:0007669"/>
    <property type="project" value="UniProtKB-KW"/>
</dbReference>
<dbReference type="InterPro" id="IPR008271">
    <property type="entry name" value="Ser/Thr_kinase_AS"/>
</dbReference>
<dbReference type="InterPro" id="IPR036426">
    <property type="entry name" value="Bulb-type_lectin_dom_sf"/>
</dbReference>
<comment type="similarity">
    <text evidence="18">Belongs to the protein kinase superfamily. Ser/Thr protein kinase family.</text>
</comment>
<gene>
    <name evidence="23" type="primary">LOC113865201</name>
</gene>
<dbReference type="GO" id="GO:0004674">
    <property type="term" value="F:protein serine/threonine kinase activity"/>
    <property type="evidence" value="ECO:0007669"/>
    <property type="project" value="UniProtKB-KW"/>
</dbReference>
<feature type="domain" description="Bulb-type lectin" evidence="21">
    <location>
        <begin position="9"/>
        <end position="130"/>
    </location>
</feature>
<evidence type="ECO:0000256" key="13">
    <source>
        <dbReference type="ARBA" id="ARBA00023157"/>
    </source>
</evidence>
<dbReference type="InterPro" id="IPR001245">
    <property type="entry name" value="Ser-Thr/Tyr_kinase_cat_dom"/>
</dbReference>
<dbReference type="SMART" id="SM00220">
    <property type="entry name" value="S_TKc"/>
    <property type="match status" value="1"/>
</dbReference>
<keyword evidence="7" id="KW-0430">Lectin</keyword>
<evidence type="ECO:0000256" key="15">
    <source>
        <dbReference type="ARBA" id="ARBA00023180"/>
    </source>
</evidence>
<feature type="domain" description="Protein kinase" evidence="20">
    <location>
        <begin position="435"/>
        <end position="720"/>
    </location>
</feature>
<evidence type="ECO:0000256" key="18">
    <source>
        <dbReference type="PIRNR" id="PIRNR000641"/>
    </source>
</evidence>
<dbReference type="InterPro" id="IPR000858">
    <property type="entry name" value="S_locus_glycoprot_dom"/>
</dbReference>
<dbReference type="GO" id="GO:0005886">
    <property type="term" value="C:plasma membrane"/>
    <property type="evidence" value="ECO:0007669"/>
    <property type="project" value="UniProtKB-SubCell"/>
</dbReference>
<dbReference type="Gene3D" id="3.30.200.20">
    <property type="entry name" value="Phosphorylase Kinase, domain 1"/>
    <property type="match status" value="1"/>
</dbReference>
<dbReference type="GO" id="GO:0048544">
    <property type="term" value="P:recognition of pollen"/>
    <property type="evidence" value="ECO:0007669"/>
    <property type="project" value="InterPro"/>
</dbReference>
<dbReference type="RefSeq" id="XP_027355406.1">
    <property type="nucleotide sequence ID" value="XM_027499605.1"/>
</dbReference>
<accession>A0A8B8LGB9</accession>
<keyword evidence="15" id="KW-0325">Glycoprotein</keyword>
<evidence type="ECO:0000259" key="21">
    <source>
        <dbReference type="PROSITE" id="PS50927"/>
    </source>
</evidence>
<dbReference type="EC" id="2.7.11.1" evidence="18"/>
<dbReference type="OrthoDB" id="785331at2759"/>
<evidence type="ECO:0000256" key="1">
    <source>
        <dbReference type="ARBA" id="ARBA00004251"/>
    </source>
</evidence>
<keyword evidence="5 19" id="KW-0812">Transmembrane</keyword>
<evidence type="ECO:0000256" key="3">
    <source>
        <dbReference type="ARBA" id="ARBA00022527"/>
    </source>
</evidence>
<proteinExistence type="inferred from homology"/>
<dbReference type="CDD" id="cd14066">
    <property type="entry name" value="STKc_IRAK"/>
    <property type="match status" value="1"/>
</dbReference>
<dbReference type="Gene3D" id="1.10.510.10">
    <property type="entry name" value="Transferase(Phosphotransferase) domain 1"/>
    <property type="match status" value="1"/>
</dbReference>
<dbReference type="PROSITE" id="PS50011">
    <property type="entry name" value="PROTEIN_KINASE_DOM"/>
    <property type="match status" value="1"/>
</dbReference>
<dbReference type="GeneID" id="113865201"/>
<dbReference type="SMART" id="SM00108">
    <property type="entry name" value="B_lectin"/>
    <property type="match status" value="1"/>
</dbReference>
<dbReference type="PROSITE" id="PS50927">
    <property type="entry name" value="BULB_LECTIN"/>
    <property type="match status" value="1"/>
</dbReference>
<evidence type="ECO:0000256" key="5">
    <source>
        <dbReference type="ARBA" id="ARBA00022692"/>
    </source>
</evidence>
<comment type="catalytic activity">
    <reaction evidence="16 18">
        <text>L-threonyl-[protein] + ATP = O-phospho-L-threonyl-[protein] + ADP + H(+)</text>
        <dbReference type="Rhea" id="RHEA:46608"/>
        <dbReference type="Rhea" id="RHEA-COMP:11060"/>
        <dbReference type="Rhea" id="RHEA-COMP:11605"/>
        <dbReference type="ChEBI" id="CHEBI:15378"/>
        <dbReference type="ChEBI" id="CHEBI:30013"/>
        <dbReference type="ChEBI" id="CHEBI:30616"/>
        <dbReference type="ChEBI" id="CHEBI:61977"/>
        <dbReference type="ChEBI" id="CHEBI:456216"/>
        <dbReference type="EC" id="2.7.11.1"/>
    </reaction>
</comment>
<dbReference type="PIRSF" id="PIRSF000641">
    <property type="entry name" value="SRK"/>
    <property type="match status" value="1"/>
</dbReference>
<keyword evidence="12 19" id="KW-0472">Membrane</keyword>
<dbReference type="InterPro" id="IPR011009">
    <property type="entry name" value="Kinase-like_dom_sf"/>
</dbReference>
<dbReference type="Pfam" id="PF00954">
    <property type="entry name" value="S_locus_glycop"/>
    <property type="match status" value="1"/>
</dbReference>
<dbReference type="InterPro" id="IPR024171">
    <property type="entry name" value="SRK-like_kinase"/>
</dbReference>